<dbReference type="AlphaFoldDB" id="A0A1Y2HU93"/>
<comment type="caution">
    <text evidence="1">The sequence shown here is derived from an EMBL/GenBank/DDBJ whole genome shotgun (WGS) entry which is preliminary data.</text>
</comment>
<gene>
    <name evidence="1" type="ORF">BCR44DRAFT_47370</name>
</gene>
<dbReference type="EMBL" id="MCFL01000009">
    <property type="protein sequence ID" value="ORZ38178.1"/>
    <property type="molecule type" value="Genomic_DNA"/>
</dbReference>
<name>A0A1Y2HU93_9FUNG</name>
<organism evidence="1 2">
    <name type="scientific">Catenaria anguillulae PL171</name>
    <dbReference type="NCBI Taxonomy" id="765915"/>
    <lineage>
        <taxon>Eukaryota</taxon>
        <taxon>Fungi</taxon>
        <taxon>Fungi incertae sedis</taxon>
        <taxon>Blastocladiomycota</taxon>
        <taxon>Blastocladiomycetes</taxon>
        <taxon>Blastocladiales</taxon>
        <taxon>Catenariaceae</taxon>
        <taxon>Catenaria</taxon>
    </lineage>
</organism>
<reference evidence="1 2" key="1">
    <citation type="submission" date="2016-07" db="EMBL/GenBank/DDBJ databases">
        <title>Pervasive Adenine N6-methylation of Active Genes in Fungi.</title>
        <authorList>
            <consortium name="DOE Joint Genome Institute"/>
            <person name="Mondo S.J."/>
            <person name="Dannebaum R.O."/>
            <person name="Kuo R.C."/>
            <person name="Labutti K."/>
            <person name="Haridas S."/>
            <person name="Kuo A."/>
            <person name="Salamov A."/>
            <person name="Ahrendt S.R."/>
            <person name="Lipzen A."/>
            <person name="Sullivan W."/>
            <person name="Andreopoulos W.B."/>
            <person name="Clum A."/>
            <person name="Lindquist E."/>
            <person name="Daum C."/>
            <person name="Ramamoorthy G.K."/>
            <person name="Gryganskyi A."/>
            <person name="Culley D."/>
            <person name="Magnuson J.K."/>
            <person name="James T.Y."/>
            <person name="O'Malley M.A."/>
            <person name="Stajich J.E."/>
            <person name="Spatafora J.W."/>
            <person name="Visel A."/>
            <person name="Grigoriev I.V."/>
        </authorList>
    </citation>
    <scope>NUCLEOTIDE SEQUENCE [LARGE SCALE GENOMIC DNA]</scope>
    <source>
        <strain evidence="1 2">PL171</strain>
    </source>
</reference>
<sequence>MKRHDRQNAPALPSELIELLLTSLLRKPKLDCLREPEPIVRVLKVVSRHGMPALTKQLLWEFARIDMDLASRIGDLDAQVHAQLEQAAAWPPGAVYSKGHHDDDAVDEASAQGHVDVFAWWLKSGVIFNYSESAMDGASGTLLY</sequence>
<accession>A0A1Y2HU93</accession>
<protein>
    <submittedName>
        <fullName evidence="1">Uncharacterized protein</fullName>
    </submittedName>
</protein>
<evidence type="ECO:0000313" key="1">
    <source>
        <dbReference type="EMBL" id="ORZ38178.1"/>
    </source>
</evidence>
<evidence type="ECO:0000313" key="2">
    <source>
        <dbReference type="Proteomes" id="UP000193411"/>
    </source>
</evidence>
<keyword evidence="2" id="KW-1185">Reference proteome</keyword>
<dbReference type="Proteomes" id="UP000193411">
    <property type="component" value="Unassembled WGS sequence"/>
</dbReference>
<proteinExistence type="predicted"/>